<keyword evidence="3 6" id="KW-0808">Transferase</keyword>
<dbReference type="STRING" id="32040.SAMN04489710_10244"/>
<proteinExistence type="inferred from homology"/>
<reference evidence="7" key="1">
    <citation type="submission" date="2016-10" db="EMBL/GenBank/DDBJ databases">
        <authorList>
            <person name="Varghese N."/>
            <person name="Submissions S."/>
        </authorList>
    </citation>
    <scope>NUCLEOTIDE SEQUENCE [LARGE SCALE GENOMIC DNA]</scope>
    <source>
        <strain evidence="7">DSM 7481</strain>
    </source>
</reference>
<accession>A0A1I1S9V0</accession>
<dbReference type="Gene3D" id="3.90.550.10">
    <property type="entry name" value="Spore Coat Polysaccharide Biosynthesis Protein SpsA, Chain A"/>
    <property type="match status" value="1"/>
</dbReference>
<dbReference type="GO" id="GO:0016757">
    <property type="term" value="F:glycosyltransferase activity"/>
    <property type="evidence" value="ECO:0007669"/>
    <property type="project" value="UniProtKB-KW"/>
</dbReference>
<evidence type="ECO:0000256" key="2">
    <source>
        <dbReference type="ARBA" id="ARBA00022676"/>
    </source>
</evidence>
<dbReference type="Pfam" id="PF13489">
    <property type="entry name" value="Methyltransf_23"/>
    <property type="match status" value="1"/>
</dbReference>
<feature type="domain" description="Glycosyltransferase 2-like" evidence="5">
    <location>
        <begin position="592"/>
        <end position="708"/>
    </location>
</feature>
<dbReference type="EMBL" id="FOMQ01000002">
    <property type="protein sequence ID" value="SFD43226.1"/>
    <property type="molecule type" value="Genomic_DNA"/>
</dbReference>
<evidence type="ECO:0000256" key="3">
    <source>
        <dbReference type="ARBA" id="ARBA00022679"/>
    </source>
</evidence>
<evidence type="ECO:0000256" key="4">
    <source>
        <dbReference type="SAM" id="Coils"/>
    </source>
</evidence>
<evidence type="ECO:0000313" key="6">
    <source>
        <dbReference type="EMBL" id="SFD43226.1"/>
    </source>
</evidence>
<feature type="coiled-coil region" evidence="4">
    <location>
        <begin position="448"/>
        <end position="517"/>
    </location>
</feature>
<dbReference type="Proteomes" id="UP000199517">
    <property type="component" value="Unassembled WGS sequence"/>
</dbReference>
<keyword evidence="4" id="KW-0175">Coiled coil</keyword>
<dbReference type="SUPFAM" id="SSF53756">
    <property type="entry name" value="UDP-Glycosyltransferase/glycogen phosphorylase"/>
    <property type="match status" value="1"/>
</dbReference>
<dbReference type="InterPro" id="IPR001173">
    <property type="entry name" value="Glyco_trans_2-like"/>
</dbReference>
<dbReference type="InterPro" id="IPR029044">
    <property type="entry name" value="Nucleotide-diphossugar_trans"/>
</dbReference>
<dbReference type="PANTHER" id="PTHR43179">
    <property type="entry name" value="RHAMNOSYLTRANSFERASE WBBL"/>
    <property type="match status" value="1"/>
</dbReference>
<keyword evidence="7" id="KW-1185">Reference proteome</keyword>
<keyword evidence="2" id="KW-0328">Glycosyltransferase</keyword>
<evidence type="ECO:0000313" key="7">
    <source>
        <dbReference type="Proteomes" id="UP000199517"/>
    </source>
</evidence>
<comment type="similarity">
    <text evidence="1">Belongs to the glycosyltransferase 2 family.</text>
</comment>
<sequence length="1317" mass="145356">MPGRRTSCARHNPGMTQTIEDLHVYLRSIRPDERTSLSVLADQIHEGATVLDLGCGSGALGQYLKETRGATSDGVTWSEAEAVHARPHYRRVVVDDLETCDLVTVFTGQRYDYIVCADVLEHLRRPEQVLEQCRQLLAPAGRLLISVPNAGYCGLVAELLQGEFRYREEGLLDRTHLRFFTRRSLARFLGEERWALDGIDTIRREVPESEFDAAFDKLPPAVARHLLAAPDAMAYQFIGIARPADEVVANTAGTDAETSPAQALFTAQLYWGTRDGFAEDHKLTARGVIGSHRQTLRFDLPASADPITQLRLDPADRPGFLHLHGLTLRAPDGSAAWSWQATPDARPLLASMPHQQIAWDLQAMPAASAASLLLLTGEDPWMQLPIPVDAFGSAGEGASLEVDLGWPMSADYVALSGTVLPLQERIAALQDENHATQVRLNAEMDAIRQALTQEKSAVEGQKRAVEDQKRAVEEQKNAVEEQKRLLESNHLALQQEYATLLEQRSALQSRASQYQRDLTRLHHALGCMQRDFGALAHHLRTIESSTVFRATRPIVHAKMRIDRLLGRAPGPVQAAAQHVPVPVTPAAHLVDVIVPVYRGLADTQLCVESVLASACRTPYRLIVINDASPEPAVTAWLRERAAGDQRILLLENAENLGFVGTVNRGMALSDSNDVLLLNSDTEVANDWLDRIRQAAYGDAKVASVTPFSNNATICSYPLFCKDNGLPPGYDTARLDALCARTNPGAVVDVPTGVGFCMYIRRDCLEQVGLFDTEHFGKGYGEENDFCQRAQAAGWRNLHLLDTFVLHTGGVSFGDSKSPRELAAMETLRRLHPSYDRDVHAFVQRDPAKPHRLALDAARIAEGGRPVVLNILHDRAGGTVRHVRELAAHLADKAHFLTLTPAPGHSVRLRMAREEEGFELTFRLHDQQDDLIHMLQRLGVCHVHFHHLLGHGQEVRNLPHLLDVAYDFTAHDYYSYCTHISMTGTAHRYVGEAGPGQCLCCPPDMQAPLGGSVAQWRHANALLLSGARHVLAPSHDTAQRIAAFAPTAKVYAVPHTDLPDRLALPAPSPRPLHGGQRLKVVVIGALSAIKGADLLEAVAAEAARRDALVDFHLIGYGYRSLQTQPRARLTVHGEYAEKDLQRLLEWLEPDLVWFPAQWPETYSYTLSAALLAGLPVAVPDIGAFRERLTGRPWSWVHAWDASAAQWLAWFDDVRERNFVTGEAPALSESQPSEPPRYVSPASFQYASDYLAGMVAITQSQPCSPDELQRFLPQETPVAAAKSGLLSAVVYLRSLPVLRGVARSIPPHWQRRVKNWLQA</sequence>
<dbReference type="SUPFAM" id="SSF53335">
    <property type="entry name" value="S-adenosyl-L-methionine-dependent methyltransferases"/>
    <property type="match status" value="1"/>
</dbReference>
<dbReference type="PANTHER" id="PTHR43179:SF12">
    <property type="entry name" value="GALACTOFURANOSYLTRANSFERASE GLFT2"/>
    <property type="match status" value="1"/>
</dbReference>
<name>A0A1I1S9V0_9BURK</name>
<dbReference type="SUPFAM" id="SSF53448">
    <property type="entry name" value="Nucleotide-diphospho-sugar transferases"/>
    <property type="match status" value="1"/>
</dbReference>
<dbReference type="CDD" id="cd02440">
    <property type="entry name" value="AdoMet_MTases"/>
    <property type="match status" value="1"/>
</dbReference>
<dbReference type="Gene3D" id="3.40.50.150">
    <property type="entry name" value="Vaccinia Virus protein VP39"/>
    <property type="match status" value="1"/>
</dbReference>
<evidence type="ECO:0000259" key="5">
    <source>
        <dbReference type="Pfam" id="PF00535"/>
    </source>
</evidence>
<protein>
    <submittedName>
        <fullName evidence="6">Glycosyltransferase, GT2 family</fullName>
    </submittedName>
</protein>
<dbReference type="Pfam" id="PF00535">
    <property type="entry name" value="Glycos_transf_2"/>
    <property type="match status" value="1"/>
</dbReference>
<dbReference type="Gene3D" id="3.40.50.2000">
    <property type="entry name" value="Glycogen Phosphorylase B"/>
    <property type="match status" value="2"/>
</dbReference>
<evidence type="ECO:0000256" key="1">
    <source>
        <dbReference type="ARBA" id="ARBA00006739"/>
    </source>
</evidence>
<gene>
    <name evidence="6" type="ORF">SAMN04489710_10244</name>
</gene>
<organism evidence="6 7">
    <name type="scientific">Paracidovorax konjaci</name>
    <dbReference type="NCBI Taxonomy" id="32040"/>
    <lineage>
        <taxon>Bacteria</taxon>
        <taxon>Pseudomonadati</taxon>
        <taxon>Pseudomonadota</taxon>
        <taxon>Betaproteobacteria</taxon>
        <taxon>Burkholderiales</taxon>
        <taxon>Comamonadaceae</taxon>
        <taxon>Paracidovorax</taxon>
    </lineage>
</organism>
<dbReference type="InterPro" id="IPR029063">
    <property type="entry name" value="SAM-dependent_MTases_sf"/>
</dbReference>